<evidence type="ECO:0000313" key="1">
    <source>
        <dbReference type="EMBL" id="CAB3724246.1"/>
    </source>
</evidence>
<accession>A0A6J5C3N6</accession>
<name>A0A6J5C3N6_9BURK</name>
<evidence type="ECO:0000313" key="2">
    <source>
        <dbReference type="Proteomes" id="UP000494249"/>
    </source>
</evidence>
<dbReference type="AlphaFoldDB" id="A0A6J5C3N6"/>
<gene>
    <name evidence="1" type="ORF">LMG22037_05033</name>
</gene>
<sequence>MTGVAVVVMGVLATSKRHFVQIMMAYLDGLLHLPNGYLTLFSLGGNTFHRDSRERLNRKA</sequence>
<reference evidence="1 2" key="1">
    <citation type="submission" date="2020-04" db="EMBL/GenBank/DDBJ databases">
        <authorList>
            <person name="De Canck E."/>
        </authorList>
    </citation>
    <scope>NUCLEOTIDE SEQUENCE [LARGE SCALE GENOMIC DNA]</scope>
    <source>
        <strain evidence="1 2">LMG 22037</strain>
    </source>
</reference>
<protein>
    <submittedName>
        <fullName evidence="1">Uncharacterized protein</fullName>
    </submittedName>
</protein>
<dbReference type="Proteomes" id="UP000494249">
    <property type="component" value="Unassembled WGS sequence"/>
</dbReference>
<dbReference type="RefSeq" id="WP_035482658.1">
    <property type="nucleotide sequence ID" value="NZ_CADFGL010000029.1"/>
</dbReference>
<proteinExistence type="predicted"/>
<dbReference type="EMBL" id="CADIKB010000032">
    <property type="protein sequence ID" value="CAB3724246.1"/>
    <property type="molecule type" value="Genomic_DNA"/>
</dbReference>
<organism evidence="1 2">
    <name type="scientific">Paraburkholderia phenoliruptrix</name>
    <dbReference type="NCBI Taxonomy" id="252970"/>
    <lineage>
        <taxon>Bacteria</taxon>
        <taxon>Pseudomonadati</taxon>
        <taxon>Pseudomonadota</taxon>
        <taxon>Betaproteobacteria</taxon>
        <taxon>Burkholderiales</taxon>
        <taxon>Burkholderiaceae</taxon>
        <taxon>Paraburkholderia</taxon>
    </lineage>
</organism>